<organism evidence="2 3">
    <name type="scientific">Neptunicoccus cionae</name>
    <dbReference type="NCBI Taxonomy" id="2035344"/>
    <lineage>
        <taxon>Bacteria</taxon>
        <taxon>Pseudomonadati</taxon>
        <taxon>Pseudomonadota</taxon>
        <taxon>Alphaproteobacteria</taxon>
        <taxon>Rhodobacterales</taxon>
        <taxon>Paracoccaceae</taxon>
        <taxon>Neptunicoccus</taxon>
    </lineage>
</organism>
<evidence type="ECO:0000313" key="2">
    <source>
        <dbReference type="EMBL" id="GGA23820.1"/>
    </source>
</evidence>
<keyword evidence="3" id="KW-1185">Reference proteome</keyword>
<dbReference type="Proteomes" id="UP000628017">
    <property type="component" value="Unassembled WGS sequence"/>
</dbReference>
<sequence length="61" mass="7063">MKKWPNQCPPNFRAAFDRVTSYRNWGAAELYTAMAEELERLGVEPPDDLPTDPPREHSGRF</sequence>
<gene>
    <name evidence="2" type="ORF">GCM10011498_25920</name>
</gene>
<feature type="region of interest" description="Disordered" evidence="1">
    <location>
        <begin position="39"/>
        <end position="61"/>
    </location>
</feature>
<proteinExistence type="predicted"/>
<dbReference type="AlphaFoldDB" id="A0A916R007"/>
<accession>A0A916R007</accession>
<dbReference type="EMBL" id="BMKA01000003">
    <property type="protein sequence ID" value="GGA23820.1"/>
    <property type="molecule type" value="Genomic_DNA"/>
</dbReference>
<comment type="caution">
    <text evidence="2">The sequence shown here is derived from an EMBL/GenBank/DDBJ whole genome shotgun (WGS) entry which is preliminary data.</text>
</comment>
<protein>
    <submittedName>
        <fullName evidence="2">Uncharacterized protein</fullName>
    </submittedName>
</protein>
<reference evidence="2" key="1">
    <citation type="journal article" date="2014" name="Int. J. Syst. Evol. Microbiol.">
        <title>Complete genome sequence of Corynebacterium casei LMG S-19264T (=DSM 44701T), isolated from a smear-ripened cheese.</title>
        <authorList>
            <consortium name="US DOE Joint Genome Institute (JGI-PGF)"/>
            <person name="Walter F."/>
            <person name="Albersmeier A."/>
            <person name="Kalinowski J."/>
            <person name="Ruckert C."/>
        </authorList>
    </citation>
    <scope>NUCLEOTIDE SEQUENCE</scope>
    <source>
        <strain evidence="2">CGMCC 1.15880</strain>
    </source>
</reference>
<evidence type="ECO:0000313" key="3">
    <source>
        <dbReference type="Proteomes" id="UP000628017"/>
    </source>
</evidence>
<reference evidence="2" key="2">
    <citation type="submission" date="2020-09" db="EMBL/GenBank/DDBJ databases">
        <authorList>
            <person name="Sun Q."/>
            <person name="Zhou Y."/>
        </authorList>
    </citation>
    <scope>NUCLEOTIDE SEQUENCE</scope>
    <source>
        <strain evidence="2">CGMCC 1.15880</strain>
    </source>
</reference>
<evidence type="ECO:0000256" key="1">
    <source>
        <dbReference type="SAM" id="MobiDB-lite"/>
    </source>
</evidence>
<name>A0A916R007_9RHOB</name>